<feature type="compositionally biased region" description="Polar residues" evidence="2">
    <location>
        <begin position="59"/>
        <end position="74"/>
    </location>
</feature>
<evidence type="ECO:0000313" key="5">
    <source>
        <dbReference type="Proteomes" id="UP000663860"/>
    </source>
</evidence>
<feature type="compositionally biased region" description="Polar residues" evidence="2">
    <location>
        <begin position="1"/>
        <end position="25"/>
    </location>
</feature>
<sequence length="1008" mass="112168">MSNLQNATRQPIQTSMTNKTKSHALNNDLVERKTKALEGGLNKLKVTIQHDKAKPPIETNRSNSNKGISQNASHTPRDRSSVTGRSFSTKSLVIQSNSECGQCEKDGAEINCLECNENYCTICFDQFHSRGALQRHHYALLSGISSPTLQKKKQSHSADMNPIEISPRQANDLSPRRYRMIVPKQKSDELLNGKTNTVSFQHNDHNKSKRLSQKHETITSINVPIESSIKLPNIDLNSSRKSSNEKLFTKTYRIIDKNNQATYIHRPKKTNIPKQQPKINVKINIRHSYPSQTIDIEHSDNDLAKERTEERMQSITPEEIFNNNNIDFEQERPITHVSSKSHSFLTNSSNKQDCLPSKSESITLFPQSLRSVLAAKSNDEHATIIDSSSHVSRSSSPSSAKLDQPSTVFNSSTTSKHNTDIQSNVIDQYSIARFNLALDDIVDKSKLEIANQLNRLTENSHLAITDKDHRSSTNIVSMDSVTTISRQNSPFSFSNSLNKSQRLNSSSSRHTDDDEFFTEVEPQQKRSSPILPLLDLNGSTPNKSFIENLSRTTSNPSIMLDETQHGSKSQNDNHSRPRSSLFSSSLSIQIPPSESDLMNTKMEPLATSSRKNSSTSKKNSLPIVRSDRRRSLLQAIPKISSSAGTSRSSSSTESSTKTASPTVRSDRHHSLFQAIPKISSSSSSTRSSSSSTKTASPTVRSDRHRSLFQAIPKISSSSSSSTRSSSSSTKIASPTVRSDRRRSLFQAIPKISSSARSRSSSSTKLMTKIASPTVRSESSPPPRPISKRTLSPKPTIHNSTSSTTMMMENKKSTLPSDNNKYVPKSIENNNSSNVHMLPTVNNLPKPNSVKPFTRNNTKTVNNLSTRNKPQSHRQIPDFDDSKFNKLEFSLGDGLKWQEASIESMSSLKTTSSHQSSNPFYLEFAKDTSISDNDDDRSLQNVNGFAQHHSELDMQNSDENAILNEHLLNIREGAQLSLNEKNSVVFQTQLLDDEIGDQSSIDNESLLCE</sequence>
<feature type="region of interest" description="Disordered" evidence="2">
    <location>
        <begin position="604"/>
        <end position="821"/>
    </location>
</feature>
<evidence type="ECO:0000313" key="4">
    <source>
        <dbReference type="EMBL" id="CAF1152613.1"/>
    </source>
</evidence>
<name>A0A814SY63_9BILA</name>
<feature type="compositionally biased region" description="Polar residues" evidence="2">
    <location>
        <begin position="853"/>
        <end position="868"/>
    </location>
</feature>
<keyword evidence="1" id="KW-0479">Metal-binding</keyword>
<dbReference type="InterPro" id="IPR000315">
    <property type="entry name" value="Znf_B-box"/>
</dbReference>
<feature type="compositionally biased region" description="Low complexity" evidence="2">
    <location>
        <begin position="679"/>
        <end position="698"/>
    </location>
</feature>
<feature type="compositionally biased region" description="Low complexity" evidence="2">
    <location>
        <begin position="640"/>
        <end position="662"/>
    </location>
</feature>
<evidence type="ECO:0000256" key="1">
    <source>
        <dbReference type="PROSITE-ProRule" id="PRU00024"/>
    </source>
</evidence>
<feature type="region of interest" description="Disordered" evidence="2">
    <location>
        <begin position="487"/>
        <end position="585"/>
    </location>
</feature>
<dbReference type="AlphaFoldDB" id="A0A814SY63"/>
<keyword evidence="1" id="KW-0863">Zinc-finger</keyword>
<feature type="compositionally biased region" description="Polar residues" evidence="2">
    <location>
        <begin position="796"/>
        <end position="819"/>
    </location>
</feature>
<feature type="compositionally biased region" description="Polar residues" evidence="2">
    <location>
        <begin position="404"/>
        <end position="417"/>
    </location>
</feature>
<reference evidence="4" key="1">
    <citation type="submission" date="2021-02" db="EMBL/GenBank/DDBJ databases">
        <authorList>
            <person name="Nowell W R."/>
        </authorList>
    </citation>
    <scope>NUCLEOTIDE SEQUENCE</scope>
</reference>
<feature type="compositionally biased region" description="Polar residues" evidence="2">
    <location>
        <begin position="537"/>
        <end position="557"/>
    </location>
</feature>
<accession>A0A814SY63</accession>
<feature type="compositionally biased region" description="Low complexity" evidence="2">
    <location>
        <begin position="752"/>
        <end position="762"/>
    </location>
</feature>
<feature type="domain" description="B box-type" evidence="3">
    <location>
        <begin position="95"/>
        <end position="141"/>
    </location>
</feature>
<gene>
    <name evidence="4" type="ORF">IZO911_LOCUS25858</name>
</gene>
<keyword evidence="1" id="KW-0862">Zinc</keyword>
<feature type="region of interest" description="Disordered" evidence="2">
    <location>
        <begin position="384"/>
        <end position="417"/>
    </location>
</feature>
<feature type="compositionally biased region" description="Low complexity" evidence="2">
    <location>
        <begin position="387"/>
        <end position="399"/>
    </location>
</feature>
<feature type="compositionally biased region" description="Polar residues" evidence="2">
    <location>
        <begin position="487"/>
        <end position="508"/>
    </location>
</feature>
<feature type="compositionally biased region" description="Low complexity" evidence="2">
    <location>
        <begin position="715"/>
        <end position="729"/>
    </location>
</feature>
<comment type="caution">
    <text evidence="4">The sequence shown here is derived from an EMBL/GenBank/DDBJ whole genome shotgun (WGS) entry which is preliminary data.</text>
</comment>
<feature type="compositionally biased region" description="Low complexity" evidence="2">
    <location>
        <begin position="607"/>
        <end position="620"/>
    </location>
</feature>
<feature type="region of interest" description="Disordered" evidence="2">
    <location>
        <begin position="46"/>
        <end position="87"/>
    </location>
</feature>
<feature type="region of interest" description="Disordered" evidence="2">
    <location>
        <begin position="844"/>
        <end position="878"/>
    </location>
</feature>
<protein>
    <recommendedName>
        <fullName evidence="3">B box-type domain-containing protein</fullName>
    </recommendedName>
</protein>
<dbReference type="EMBL" id="CAJNOE010000329">
    <property type="protein sequence ID" value="CAF1152613.1"/>
    <property type="molecule type" value="Genomic_DNA"/>
</dbReference>
<dbReference type="Proteomes" id="UP000663860">
    <property type="component" value="Unassembled WGS sequence"/>
</dbReference>
<evidence type="ECO:0000259" key="3">
    <source>
        <dbReference type="PROSITE" id="PS50119"/>
    </source>
</evidence>
<dbReference type="GO" id="GO:0008270">
    <property type="term" value="F:zinc ion binding"/>
    <property type="evidence" value="ECO:0007669"/>
    <property type="project" value="UniProtKB-KW"/>
</dbReference>
<dbReference type="PROSITE" id="PS50119">
    <property type="entry name" value="ZF_BBOX"/>
    <property type="match status" value="1"/>
</dbReference>
<proteinExistence type="predicted"/>
<organism evidence="4 5">
    <name type="scientific">Adineta steineri</name>
    <dbReference type="NCBI Taxonomy" id="433720"/>
    <lineage>
        <taxon>Eukaryota</taxon>
        <taxon>Metazoa</taxon>
        <taxon>Spiralia</taxon>
        <taxon>Gnathifera</taxon>
        <taxon>Rotifera</taxon>
        <taxon>Eurotatoria</taxon>
        <taxon>Bdelloidea</taxon>
        <taxon>Adinetida</taxon>
        <taxon>Adinetidae</taxon>
        <taxon>Adineta</taxon>
    </lineage>
</organism>
<feature type="region of interest" description="Disordered" evidence="2">
    <location>
        <begin position="1"/>
        <end position="26"/>
    </location>
</feature>
<evidence type="ECO:0000256" key="2">
    <source>
        <dbReference type="SAM" id="MobiDB-lite"/>
    </source>
</evidence>